<keyword evidence="1" id="KW-0732">Signal</keyword>
<dbReference type="KEGG" id="dli:dnl_01930"/>
<dbReference type="InterPro" id="IPR018247">
    <property type="entry name" value="EF_Hand_1_Ca_BS"/>
</dbReference>
<reference evidence="2" key="1">
    <citation type="journal article" date="2021" name="Microb. Physiol.">
        <title>Proteogenomic Insights into the Physiology of Marine, Sulfate-Reducing, Filamentous Desulfonema limicola and Desulfonema magnum.</title>
        <authorList>
            <person name="Schnaars V."/>
            <person name="Wohlbrand L."/>
            <person name="Scheve S."/>
            <person name="Hinrichs C."/>
            <person name="Reinhardt R."/>
            <person name="Rabus R."/>
        </authorList>
    </citation>
    <scope>NUCLEOTIDE SEQUENCE</scope>
    <source>
        <strain evidence="2">5ac10</strain>
    </source>
</reference>
<dbReference type="AlphaFoldDB" id="A0A975B392"/>
<dbReference type="RefSeq" id="WP_207689900.1">
    <property type="nucleotide sequence ID" value="NZ_CP061799.1"/>
</dbReference>
<sequence length="258" mass="28390">MKTFFTLCIMLFFMPGISSAETWKFEDDPACELFGCVIVHNGQDARIYLLNGAPGTPAEFYAGRESENIRSIESGNNGNAGAFMLGIDTTGDGKVNIRASDLNNSGFLDAGDYLQGFQLTPLTNPALASRRIKHSYRIASNARFALYARLNRFEAAEHIKQSLTPEKISFQMNVHTNLEKDQNTSLPGNVRKTPGISTLADIQAIPVKTAEFDPITSAGADLRQSSLYIINTYEFPGYSLADGYGSINMEINYIIYNP</sequence>
<name>A0A975B392_9BACT</name>
<dbReference type="PROSITE" id="PS00018">
    <property type="entry name" value="EF_HAND_1"/>
    <property type="match status" value="1"/>
</dbReference>
<dbReference type="EMBL" id="CP061799">
    <property type="protein sequence ID" value="QTA77988.1"/>
    <property type="molecule type" value="Genomic_DNA"/>
</dbReference>
<evidence type="ECO:0000256" key="1">
    <source>
        <dbReference type="SAM" id="SignalP"/>
    </source>
</evidence>
<feature type="signal peptide" evidence="1">
    <location>
        <begin position="1"/>
        <end position="20"/>
    </location>
</feature>
<gene>
    <name evidence="2" type="ORF">dnl_01930</name>
</gene>
<dbReference type="Proteomes" id="UP000663720">
    <property type="component" value="Chromosome"/>
</dbReference>
<accession>A0A975B392</accession>
<evidence type="ECO:0000313" key="3">
    <source>
        <dbReference type="Proteomes" id="UP000663720"/>
    </source>
</evidence>
<protein>
    <submittedName>
        <fullName evidence="2">EF-Hand-containing</fullName>
    </submittedName>
</protein>
<evidence type="ECO:0000313" key="2">
    <source>
        <dbReference type="EMBL" id="QTA77988.1"/>
    </source>
</evidence>
<keyword evidence="3" id="KW-1185">Reference proteome</keyword>
<organism evidence="2 3">
    <name type="scientific">Desulfonema limicola</name>
    <dbReference type="NCBI Taxonomy" id="45656"/>
    <lineage>
        <taxon>Bacteria</taxon>
        <taxon>Pseudomonadati</taxon>
        <taxon>Thermodesulfobacteriota</taxon>
        <taxon>Desulfobacteria</taxon>
        <taxon>Desulfobacterales</taxon>
        <taxon>Desulfococcaceae</taxon>
        <taxon>Desulfonema</taxon>
    </lineage>
</organism>
<feature type="chain" id="PRO_5037731629" evidence="1">
    <location>
        <begin position="21"/>
        <end position="258"/>
    </location>
</feature>
<proteinExistence type="predicted"/>